<feature type="site" description="Important for catalytic activity" evidence="14">
    <location>
        <position position="209"/>
    </location>
</feature>
<dbReference type="GO" id="GO:0004802">
    <property type="term" value="F:transketolase activity"/>
    <property type="evidence" value="ECO:0007669"/>
    <property type="project" value="UniProtKB-EC"/>
</dbReference>
<evidence type="ECO:0000256" key="13">
    <source>
        <dbReference type="PIRSR" id="PIRSR605478-4"/>
    </source>
</evidence>
<evidence type="ECO:0000256" key="5">
    <source>
        <dbReference type="ARBA" id="ARBA00022679"/>
    </source>
</evidence>
<name>A0A804UIY7_MAIZE</name>
<evidence type="ECO:0000256" key="6">
    <source>
        <dbReference type="ARBA" id="ARBA00022723"/>
    </source>
</evidence>
<evidence type="ECO:0000256" key="3">
    <source>
        <dbReference type="ARBA" id="ARBA00011738"/>
    </source>
</evidence>
<dbReference type="CDD" id="cd02012">
    <property type="entry name" value="TPP_TK"/>
    <property type="match status" value="1"/>
</dbReference>
<feature type="binding site" evidence="13">
    <location>
        <position position="146"/>
    </location>
    <ligand>
        <name>Mg(2+)</name>
        <dbReference type="ChEBI" id="CHEBI:18420"/>
    </ligand>
</feature>
<dbReference type="CDD" id="cd07033">
    <property type="entry name" value="TPP_PYR_DXS_TK_like"/>
    <property type="match status" value="1"/>
</dbReference>
<feature type="binding site" evidence="11">
    <location>
        <position position="408"/>
    </location>
    <ligand>
        <name>substrate</name>
    </ligand>
</feature>
<sequence>MTEGTGHRRIAPAHRGRVARPAMAEQLCARRQLLSGGAGAPKEEDLKQFRQWGSRTPGHPENFETPGVEVTTGPLGQGIANAVGLALAEKHLAARFNKPDSEIVDHYTYVILGDGCQMEGIANEACSLAGHWGLGKLIAFYDDNHISIDGDTEIAFTEDVSTRFEALGWHTIWVKNGNTGYDDIRAAIKEAKAVTDKPTLIKANSYSVHGSALGAKEVEATRQNLGWPYDTFFVPEDVKSHWSRHTPEGAALEADWNAKFAEYEKKYADDAATLKSIITGELPTGWVDALPKYTPESPGDATRNLSQQCLNALANVVPGLIGGSADLASSNMTLLKMFGDFQKDTAEERNVRFGVREHGMGAICNGIALHSPGFVPYCATFFVFTDYMRGAMRISALSEAGVIYVMTHDSIGLGEDGPTHQPIEHLVSFRAMPNILMLRPADGNETAGAYKVAVLNRKRPSILALSRQKLPHLPGTSIEGVEKGGYTISDNSTGNKPDIIVMGTGSELEIAAKAADELRKEGKTVRVVSFVSWELFDEQSDEYKESVLPAAVTARISIEAGSTLGWQKYVGAQGKAIGIDKFGASAPAGTIYKEYGITVESIIAAAKSF</sequence>
<comment type="catalytic activity">
    <reaction evidence="9">
        <text>D-sedoheptulose 7-phosphate + D-glyceraldehyde 3-phosphate = aldehydo-D-ribose 5-phosphate + D-xylulose 5-phosphate</text>
        <dbReference type="Rhea" id="RHEA:10508"/>
        <dbReference type="ChEBI" id="CHEBI:57483"/>
        <dbReference type="ChEBI" id="CHEBI:57737"/>
        <dbReference type="ChEBI" id="CHEBI:58273"/>
        <dbReference type="ChEBI" id="CHEBI:59776"/>
        <dbReference type="EC" id="2.2.1.1"/>
    </reaction>
</comment>
<evidence type="ECO:0000256" key="1">
    <source>
        <dbReference type="ARBA" id="ARBA00001941"/>
    </source>
</evidence>
<keyword evidence="17" id="KW-1185">Reference proteome</keyword>
<dbReference type="NCBIfam" id="TIGR00232">
    <property type="entry name" value="tktlase_bact"/>
    <property type="match status" value="1"/>
</dbReference>
<evidence type="ECO:0000313" key="16">
    <source>
        <dbReference type="EnsemblPlants" id="Zm00001eb378030_P005"/>
    </source>
</evidence>
<comment type="subunit">
    <text evidence="3">Homodimer.</text>
</comment>
<reference evidence="17" key="1">
    <citation type="journal article" date="2009" name="Science">
        <title>The B73 maize genome: complexity, diversity, and dynamics.</title>
        <authorList>
            <person name="Schnable P.S."/>
            <person name="Ware D."/>
            <person name="Fulton R.S."/>
            <person name="Stein J.C."/>
            <person name="Wei F."/>
            <person name="Pasternak S."/>
            <person name="Liang C."/>
            <person name="Zhang J."/>
            <person name="Fulton L."/>
            <person name="Graves T.A."/>
            <person name="Minx P."/>
            <person name="Reily A.D."/>
            <person name="Courtney L."/>
            <person name="Kruchowski S.S."/>
            <person name="Tomlinson C."/>
            <person name="Strong C."/>
            <person name="Delehaunty K."/>
            <person name="Fronick C."/>
            <person name="Courtney B."/>
            <person name="Rock S.M."/>
            <person name="Belter E."/>
            <person name="Du F."/>
            <person name="Kim K."/>
            <person name="Abbott R.M."/>
            <person name="Cotton M."/>
            <person name="Levy A."/>
            <person name="Marchetto P."/>
            <person name="Ochoa K."/>
            <person name="Jackson S.M."/>
            <person name="Gillam B."/>
            <person name="Chen W."/>
            <person name="Yan L."/>
            <person name="Higginbotham J."/>
            <person name="Cardenas M."/>
            <person name="Waligorski J."/>
            <person name="Applebaum E."/>
            <person name="Phelps L."/>
            <person name="Falcone J."/>
            <person name="Kanchi K."/>
            <person name="Thane T."/>
            <person name="Scimone A."/>
            <person name="Thane N."/>
            <person name="Henke J."/>
            <person name="Wang T."/>
            <person name="Ruppert J."/>
            <person name="Shah N."/>
            <person name="Rotter K."/>
            <person name="Hodges J."/>
            <person name="Ingenthron E."/>
            <person name="Cordes M."/>
            <person name="Kohlberg S."/>
            <person name="Sgro J."/>
            <person name="Delgado B."/>
            <person name="Mead K."/>
            <person name="Chinwalla A."/>
            <person name="Leonard S."/>
            <person name="Crouse K."/>
            <person name="Collura K."/>
            <person name="Kudrna D."/>
            <person name="Currie J."/>
            <person name="He R."/>
            <person name="Angelova A."/>
            <person name="Rajasekar S."/>
            <person name="Mueller T."/>
            <person name="Lomeli R."/>
            <person name="Scara G."/>
            <person name="Ko A."/>
            <person name="Delaney K."/>
            <person name="Wissotski M."/>
            <person name="Lopez G."/>
            <person name="Campos D."/>
            <person name="Braidotti M."/>
            <person name="Ashley E."/>
            <person name="Golser W."/>
            <person name="Kim H."/>
            <person name="Lee S."/>
            <person name="Lin J."/>
            <person name="Dujmic Z."/>
            <person name="Kim W."/>
            <person name="Talag J."/>
            <person name="Zuccolo A."/>
            <person name="Fan C."/>
            <person name="Sebastian A."/>
            <person name="Kramer M."/>
            <person name="Spiegel L."/>
            <person name="Nascimento L."/>
            <person name="Zutavern T."/>
            <person name="Miller B."/>
            <person name="Ambroise C."/>
            <person name="Muller S."/>
            <person name="Spooner W."/>
            <person name="Narechania A."/>
            <person name="Ren L."/>
            <person name="Wei S."/>
            <person name="Kumari S."/>
            <person name="Faga B."/>
            <person name="Levy M.J."/>
            <person name="McMahan L."/>
            <person name="Van Buren P."/>
            <person name="Vaughn M.W."/>
            <person name="Ying K."/>
            <person name="Yeh C.-T."/>
            <person name="Emrich S.J."/>
            <person name="Jia Y."/>
            <person name="Kalyanaraman A."/>
            <person name="Hsia A.-P."/>
            <person name="Barbazuk W.B."/>
            <person name="Baucom R.S."/>
            <person name="Brutnell T.P."/>
            <person name="Carpita N.C."/>
            <person name="Chaparro C."/>
            <person name="Chia J.-M."/>
            <person name="Deragon J.-M."/>
            <person name="Estill J.C."/>
            <person name="Fu Y."/>
            <person name="Jeddeloh J.A."/>
            <person name="Han Y."/>
            <person name="Lee H."/>
            <person name="Li P."/>
            <person name="Lisch D.R."/>
            <person name="Liu S."/>
            <person name="Liu Z."/>
            <person name="Nagel D.H."/>
            <person name="McCann M.C."/>
            <person name="SanMiguel P."/>
            <person name="Myers A.M."/>
            <person name="Nettleton D."/>
            <person name="Nguyen J."/>
            <person name="Penning B.W."/>
            <person name="Ponnala L."/>
            <person name="Schneider K.L."/>
            <person name="Schwartz D.C."/>
            <person name="Sharma A."/>
            <person name="Soderlund C."/>
            <person name="Springer N.M."/>
            <person name="Sun Q."/>
            <person name="Wang H."/>
            <person name="Waterman M."/>
            <person name="Westerman R."/>
            <person name="Wolfgruber T.K."/>
            <person name="Yang L."/>
            <person name="Yu Y."/>
            <person name="Zhang L."/>
            <person name="Zhou S."/>
            <person name="Zhu Q."/>
            <person name="Bennetzen J.L."/>
            <person name="Dawe R.K."/>
            <person name="Jiang J."/>
            <person name="Jiang N."/>
            <person name="Presting G.G."/>
            <person name="Wessler S.R."/>
            <person name="Aluru S."/>
            <person name="Martienssen R.A."/>
            <person name="Clifton S.W."/>
            <person name="McCombie W.R."/>
            <person name="Wing R.A."/>
            <person name="Wilson R.K."/>
        </authorList>
    </citation>
    <scope>NUCLEOTIDE SEQUENCE [LARGE SCALE GENOMIC DNA]</scope>
    <source>
        <strain evidence="17">cv. B73</strain>
    </source>
</reference>
<feature type="binding site" evidence="11">
    <location>
        <position position="209"/>
    </location>
    <ligand>
        <name>substrate</name>
    </ligand>
</feature>
<comment type="cofactor">
    <cofactor evidence="12">
        <name>thiamine diphosphate</name>
        <dbReference type="ChEBI" id="CHEBI:58937"/>
    </cofactor>
    <text evidence="12">Binds 1 thiamine pyrophosphate per subunit. During the reaction, the substrate forms a covalent intermediate with the cofactor.</text>
</comment>
<evidence type="ECO:0000256" key="10">
    <source>
        <dbReference type="PIRSR" id="PIRSR605478-1"/>
    </source>
</evidence>
<dbReference type="AlphaFoldDB" id="A0A804UIY7"/>
<evidence type="ECO:0000256" key="11">
    <source>
        <dbReference type="PIRSR" id="PIRSR605478-2"/>
    </source>
</evidence>
<dbReference type="EC" id="2.2.1.1" evidence="4"/>
<comment type="cofactor">
    <cofactor evidence="13">
        <name>Mg(2+)</name>
        <dbReference type="ChEBI" id="CHEBI:18420"/>
    </cofactor>
    <text evidence="13">Binds 1 Mg(2+) ion per subunit. Can also utilize other divalent metal cations, such as Ca(2+), Mn(2+) and Co(2+).</text>
</comment>
<evidence type="ECO:0000256" key="2">
    <source>
        <dbReference type="ARBA" id="ARBA00007131"/>
    </source>
</evidence>
<dbReference type="InterPro" id="IPR005475">
    <property type="entry name" value="Transketolase-like_Pyr-bd"/>
</dbReference>
<feature type="binding site" evidence="11">
    <location>
        <position position="467"/>
    </location>
    <ligand>
        <name>substrate</name>
    </ligand>
</feature>
<feature type="binding site" evidence="13">
    <location>
        <position position="144"/>
    </location>
    <ligand>
        <name>Mg(2+)</name>
        <dbReference type="ChEBI" id="CHEBI:18420"/>
    </ligand>
</feature>
<dbReference type="Pfam" id="PF22613">
    <property type="entry name" value="Transketolase_C_1"/>
    <property type="match status" value="1"/>
</dbReference>
<feature type="active site" description="Proton donor" evidence="10">
    <location>
        <position position="357"/>
    </location>
</feature>
<organism evidence="16 17">
    <name type="scientific">Zea mays</name>
    <name type="common">Maize</name>
    <dbReference type="NCBI Taxonomy" id="4577"/>
    <lineage>
        <taxon>Eukaryota</taxon>
        <taxon>Viridiplantae</taxon>
        <taxon>Streptophyta</taxon>
        <taxon>Embryophyta</taxon>
        <taxon>Tracheophyta</taxon>
        <taxon>Spermatophyta</taxon>
        <taxon>Magnoliopsida</taxon>
        <taxon>Liliopsida</taxon>
        <taxon>Poales</taxon>
        <taxon>Poaceae</taxon>
        <taxon>PACMAD clade</taxon>
        <taxon>Panicoideae</taxon>
        <taxon>Andropogonodae</taxon>
        <taxon>Andropogoneae</taxon>
        <taxon>Tripsacinae</taxon>
        <taxon>Zea</taxon>
    </lineage>
</organism>
<dbReference type="Proteomes" id="UP000007305">
    <property type="component" value="Chromosome 9"/>
</dbReference>
<evidence type="ECO:0007829" key="18">
    <source>
        <dbReference type="PeptideAtlas" id="A0A804UIY7"/>
    </source>
</evidence>
<dbReference type="PANTHER" id="PTHR43522">
    <property type="entry name" value="TRANSKETOLASE"/>
    <property type="match status" value="1"/>
</dbReference>
<feature type="binding site" evidence="12">
    <location>
        <position position="144"/>
    </location>
    <ligand>
        <name>thiamine diphosphate</name>
        <dbReference type="ChEBI" id="CHEBI:58937"/>
    </ligand>
</feature>
<feature type="binding site" evidence="12">
    <location>
        <position position="384"/>
    </location>
    <ligand>
        <name>thiamine diphosphate</name>
        <dbReference type="ChEBI" id="CHEBI:58937"/>
    </ligand>
</feature>
<dbReference type="SUPFAM" id="SSF52922">
    <property type="entry name" value="TK C-terminal domain-like"/>
    <property type="match status" value="1"/>
</dbReference>
<evidence type="ECO:0000259" key="15">
    <source>
        <dbReference type="SMART" id="SM00861"/>
    </source>
</evidence>
<dbReference type="FunFam" id="3.40.50.970:FF:000003">
    <property type="entry name" value="Transketolase"/>
    <property type="match status" value="1"/>
</dbReference>
<evidence type="ECO:0000256" key="12">
    <source>
        <dbReference type="PIRSR" id="PIRSR605478-3"/>
    </source>
</evidence>
<feature type="binding site" evidence="13">
    <location>
        <position position="114"/>
    </location>
    <ligand>
        <name>Mg(2+)</name>
        <dbReference type="ChEBI" id="CHEBI:18420"/>
    </ligand>
</feature>
<accession>A0A804UIY7</accession>
<feature type="binding site" evidence="11">
    <location>
        <position position="303"/>
    </location>
    <ligand>
        <name>substrate</name>
    </ligand>
</feature>
<evidence type="ECO:0000256" key="7">
    <source>
        <dbReference type="ARBA" id="ARBA00022842"/>
    </source>
</evidence>
<protein>
    <recommendedName>
        <fullName evidence="4">transketolase</fullName>
        <ecNumber evidence="4">2.2.1.1</ecNumber>
    </recommendedName>
</protein>
<dbReference type="SMART" id="SM00861">
    <property type="entry name" value="Transket_pyr"/>
    <property type="match status" value="1"/>
</dbReference>
<comment type="cofactor">
    <cofactor evidence="1">
        <name>Co(2+)</name>
        <dbReference type="ChEBI" id="CHEBI:48828"/>
    </cofactor>
</comment>
<proteinExistence type="evidence at protein level"/>
<dbReference type="PANTHER" id="PTHR43522:SF2">
    <property type="entry name" value="TRANSKETOLASE 1-RELATED"/>
    <property type="match status" value="1"/>
</dbReference>
<comment type="similarity">
    <text evidence="2">Belongs to the transketolase family.</text>
</comment>
<dbReference type="Pfam" id="PF00456">
    <property type="entry name" value="Transketolase_N"/>
    <property type="match status" value="1"/>
</dbReference>
<reference evidence="16" key="3">
    <citation type="submission" date="2021-05" db="UniProtKB">
        <authorList>
            <consortium name="EnsemblPlants"/>
        </authorList>
    </citation>
    <scope>IDENTIFICATION</scope>
    <source>
        <strain evidence="16">cv. B73</strain>
    </source>
</reference>
<dbReference type="SUPFAM" id="SSF52518">
    <property type="entry name" value="Thiamin diphosphate-binding fold (THDP-binding)"/>
    <property type="match status" value="2"/>
</dbReference>
<dbReference type="InterPro" id="IPR055152">
    <property type="entry name" value="Transketolase-like_C_2"/>
</dbReference>
<evidence type="ECO:0000256" key="14">
    <source>
        <dbReference type="PIRSR" id="PIRSR605478-5"/>
    </source>
</evidence>
<feature type="binding site" evidence="11">
    <location>
        <position position="416"/>
    </location>
    <ligand>
        <name>substrate</name>
    </ligand>
</feature>
<evidence type="ECO:0000256" key="4">
    <source>
        <dbReference type="ARBA" id="ARBA00013152"/>
    </source>
</evidence>
<keyword evidence="8 12" id="KW-0786">Thiamine pyrophosphate</keyword>
<dbReference type="InterPro" id="IPR005478">
    <property type="entry name" value="Transketolase_bac-like"/>
</dbReference>
<feature type="domain" description="Transketolase-like pyrimidine-binding" evidence="15">
    <location>
        <begin position="300"/>
        <end position="472"/>
    </location>
</feature>
<feature type="binding site" evidence="12">
    <location>
        <position position="209"/>
    </location>
    <ligand>
        <name>thiamine diphosphate</name>
        <dbReference type="ChEBI" id="CHEBI:58937"/>
    </ligand>
</feature>
<evidence type="ECO:0000256" key="9">
    <source>
        <dbReference type="ARBA" id="ARBA00049473"/>
    </source>
</evidence>
<feature type="binding site" evidence="11">
    <location>
        <position position="330"/>
    </location>
    <ligand>
        <name>substrate</name>
    </ligand>
</feature>
<feature type="binding site" evidence="12">
    <location>
        <begin position="73"/>
        <end position="75"/>
    </location>
    <ligand>
        <name>thiamine diphosphate</name>
        <dbReference type="ChEBI" id="CHEBI:58937"/>
    </ligand>
</feature>
<feature type="binding site" evidence="11">
    <location>
        <position position="420"/>
    </location>
    <ligand>
        <name>substrate</name>
    </ligand>
</feature>
<dbReference type="Gene3D" id="3.40.50.970">
    <property type="match status" value="2"/>
</dbReference>
<dbReference type="EnsemblPlants" id="Zm00001eb378030_T005">
    <property type="protein sequence ID" value="Zm00001eb378030_P005"/>
    <property type="gene ID" value="Zm00001eb378030"/>
</dbReference>
<dbReference type="GO" id="GO:0046872">
    <property type="term" value="F:metal ion binding"/>
    <property type="evidence" value="ECO:0007669"/>
    <property type="project" value="UniProtKB-KW"/>
</dbReference>
<dbReference type="Gramene" id="Zm00001eb378030_T005">
    <property type="protein sequence ID" value="Zm00001eb378030_P005"/>
    <property type="gene ID" value="Zm00001eb378030"/>
</dbReference>
<evidence type="ECO:0000313" key="17">
    <source>
        <dbReference type="Proteomes" id="UP000007305"/>
    </source>
</evidence>
<dbReference type="Gene3D" id="3.40.50.920">
    <property type="match status" value="1"/>
</dbReference>
<dbReference type="InterPro" id="IPR029061">
    <property type="entry name" value="THDP-binding"/>
</dbReference>
<dbReference type="OrthoDB" id="10267175at2759"/>
<evidence type="ECO:0000256" key="8">
    <source>
        <dbReference type="ARBA" id="ARBA00023052"/>
    </source>
</evidence>
<keyword evidence="7 13" id="KW-0460">Magnesium</keyword>
<dbReference type="InterPro" id="IPR005474">
    <property type="entry name" value="Transketolase_N"/>
</dbReference>
<dbReference type="InterPro" id="IPR009014">
    <property type="entry name" value="Transketo_C/PFOR_II"/>
</dbReference>
<dbReference type="Pfam" id="PF02779">
    <property type="entry name" value="Transket_pyr"/>
    <property type="match status" value="1"/>
</dbReference>
<keyword evidence="5" id="KW-0808">Transferase</keyword>
<keyword evidence="6 13" id="KW-0479">Metal-binding</keyword>
<dbReference type="FunFam" id="3.40.50.920:FF:000003">
    <property type="entry name" value="Transketolase"/>
    <property type="match status" value="1"/>
</dbReference>
<gene>
    <name evidence="16" type="primary">LOC100279513</name>
</gene>
<keyword evidence="18" id="KW-1267">Proteomics identification</keyword>
<reference evidence="16" key="2">
    <citation type="submission" date="2019-07" db="EMBL/GenBank/DDBJ databases">
        <authorList>
            <person name="Seetharam A."/>
            <person name="Woodhouse M."/>
            <person name="Cannon E."/>
        </authorList>
    </citation>
    <scope>NUCLEOTIDE SEQUENCE [LARGE SCALE GENOMIC DNA]</scope>
    <source>
        <strain evidence="16">cv. B73</strain>
    </source>
</reference>
<dbReference type="InterPro" id="IPR033247">
    <property type="entry name" value="Transketolase_fam"/>
</dbReference>
<feature type="binding site" evidence="12">
    <location>
        <position position="115"/>
    </location>
    <ligand>
        <name>thiamine diphosphate</name>
        <dbReference type="ChEBI" id="CHEBI:58937"/>
    </ligand>
</feature>